<feature type="signal peptide" evidence="1">
    <location>
        <begin position="1"/>
        <end position="21"/>
    </location>
</feature>
<dbReference type="PROSITE" id="PS51257">
    <property type="entry name" value="PROKAR_LIPOPROTEIN"/>
    <property type="match status" value="1"/>
</dbReference>
<dbReference type="Proteomes" id="UP001165363">
    <property type="component" value="Unassembled WGS sequence"/>
</dbReference>
<dbReference type="EMBL" id="JAMGBD010000001">
    <property type="protein sequence ID" value="MCL6683703.1"/>
    <property type="molecule type" value="Genomic_DNA"/>
</dbReference>
<gene>
    <name evidence="2" type="ORF">LZ536_07295</name>
</gene>
<protein>
    <recommendedName>
        <fullName evidence="4">Lipoprotein</fullName>
    </recommendedName>
</protein>
<name>A0ABT0RM47_9SPHN</name>
<keyword evidence="1" id="KW-0732">Signal</keyword>
<keyword evidence="3" id="KW-1185">Reference proteome</keyword>
<sequence>MTMRLFMLASVAVGLCACATASEPIQRSAQAQREYDHALAGKVAGKAEKCLPTYRSNDMTIIDDNTILFRDGRTTYVNHPLGGCNNLHQSGRALVTKNFGPQLCRGDLATVVDNSSGMSVGACSLGDFIPYKPS</sequence>
<proteinExistence type="predicted"/>
<feature type="chain" id="PRO_5046467040" description="Lipoprotein" evidence="1">
    <location>
        <begin position="22"/>
        <end position="134"/>
    </location>
</feature>
<organism evidence="2 3">
    <name type="scientific">Sphingomonas alba</name>
    <dbReference type="NCBI Taxonomy" id="2908208"/>
    <lineage>
        <taxon>Bacteria</taxon>
        <taxon>Pseudomonadati</taxon>
        <taxon>Pseudomonadota</taxon>
        <taxon>Alphaproteobacteria</taxon>
        <taxon>Sphingomonadales</taxon>
        <taxon>Sphingomonadaceae</taxon>
        <taxon>Sphingomonas</taxon>
    </lineage>
</organism>
<dbReference type="RefSeq" id="WP_249847749.1">
    <property type="nucleotide sequence ID" value="NZ_JAMGBD010000001.1"/>
</dbReference>
<evidence type="ECO:0008006" key="4">
    <source>
        <dbReference type="Google" id="ProtNLM"/>
    </source>
</evidence>
<accession>A0ABT0RM47</accession>
<comment type="caution">
    <text evidence="2">The sequence shown here is derived from an EMBL/GenBank/DDBJ whole genome shotgun (WGS) entry which is preliminary data.</text>
</comment>
<reference evidence="2" key="1">
    <citation type="submission" date="2022-05" db="EMBL/GenBank/DDBJ databases">
        <authorList>
            <person name="Jo J.-H."/>
            <person name="Im W.-T."/>
        </authorList>
    </citation>
    <scope>NUCLEOTIDE SEQUENCE</scope>
    <source>
        <strain evidence="2">SE158</strain>
    </source>
</reference>
<evidence type="ECO:0000256" key="1">
    <source>
        <dbReference type="SAM" id="SignalP"/>
    </source>
</evidence>
<evidence type="ECO:0000313" key="2">
    <source>
        <dbReference type="EMBL" id="MCL6683703.1"/>
    </source>
</evidence>
<evidence type="ECO:0000313" key="3">
    <source>
        <dbReference type="Proteomes" id="UP001165363"/>
    </source>
</evidence>